<organism evidence="6 7">
    <name type="scientific">Microbaculum marinum</name>
    <dbReference type="NCBI Taxonomy" id="1764581"/>
    <lineage>
        <taxon>Bacteria</taxon>
        <taxon>Pseudomonadati</taxon>
        <taxon>Pseudomonadota</taxon>
        <taxon>Alphaproteobacteria</taxon>
        <taxon>Hyphomicrobiales</taxon>
        <taxon>Tepidamorphaceae</taxon>
        <taxon>Microbaculum</taxon>
    </lineage>
</organism>
<dbReference type="Pfam" id="PF00753">
    <property type="entry name" value="Lactamase_B"/>
    <property type="match status" value="1"/>
</dbReference>
<gene>
    <name evidence="6" type="ORF">V3328_03330</name>
</gene>
<keyword evidence="2" id="KW-0479">Metal-binding</keyword>
<evidence type="ECO:0000313" key="6">
    <source>
        <dbReference type="EMBL" id="MEJ8570487.1"/>
    </source>
</evidence>
<keyword evidence="4" id="KW-0862">Zinc</keyword>
<dbReference type="Proteomes" id="UP001378188">
    <property type="component" value="Unassembled WGS sequence"/>
</dbReference>
<protein>
    <submittedName>
        <fullName evidence="6">MBL fold metallo-hydrolase</fullName>
    </submittedName>
</protein>
<comment type="caution">
    <text evidence="6">The sequence shown here is derived from an EMBL/GenBank/DDBJ whole genome shotgun (WGS) entry which is preliminary data.</text>
</comment>
<dbReference type="PANTHER" id="PTHR42978">
    <property type="entry name" value="QUORUM-QUENCHING LACTONASE YTNP-RELATED-RELATED"/>
    <property type="match status" value="1"/>
</dbReference>
<proteinExistence type="inferred from homology"/>
<accession>A0AAW9RJX8</accession>
<dbReference type="SUPFAM" id="SSF56281">
    <property type="entry name" value="Metallo-hydrolase/oxidoreductase"/>
    <property type="match status" value="1"/>
</dbReference>
<dbReference type="GO" id="GO:0016787">
    <property type="term" value="F:hydrolase activity"/>
    <property type="evidence" value="ECO:0007669"/>
    <property type="project" value="UniProtKB-KW"/>
</dbReference>
<dbReference type="RefSeq" id="WP_340328216.1">
    <property type="nucleotide sequence ID" value="NZ_JAZHOF010000001.1"/>
</dbReference>
<reference evidence="6 7" key="1">
    <citation type="submission" date="2024-02" db="EMBL/GenBank/DDBJ databases">
        <title>Genome analysis and characterization of Microbaculum marinisediminis sp. nov., isolated from marine sediment.</title>
        <authorList>
            <person name="Du Z.-J."/>
            <person name="Ye Y.-Q."/>
            <person name="Zhang Z.-R."/>
            <person name="Yuan S.-M."/>
            <person name="Zhang X.-Y."/>
        </authorList>
    </citation>
    <scope>NUCLEOTIDE SEQUENCE [LARGE SCALE GENOMIC DNA]</scope>
    <source>
        <strain evidence="6 7">SDUM1044001</strain>
    </source>
</reference>
<evidence type="ECO:0000256" key="1">
    <source>
        <dbReference type="ARBA" id="ARBA00007749"/>
    </source>
</evidence>
<dbReference type="InterPro" id="IPR051013">
    <property type="entry name" value="MBL_superfamily_lactonases"/>
</dbReference>
<keyword evidence="3" id="KW-0378">Hydrolase</keyword>
<dbReference type="AlphaFoldDB" id="A0AAW9RJX8"/>
<dbReference type="PANTHER" id="PTHR42978:SF6">
    <property type="entry name" value="QUORUM-QUENCHING LACTONASE YTNP-RELATED"/>
    <property type="match status" value="1"/>
</dbReference>
<evidence type="ECO:0000259" key="5">
    <source>
        <dbReference type="SMART" id="SM00849"/>
    </source>
</evidence>
<dbReference type="SMART" id="SM00849">
    <property type="entry name" value="Lactamase_B"/>
    <property type="match status" value="1"/>
</dbReference>
<dbReference type="InterPro" id="IPR036866">
    <property type="entry name" value="RibonucZ/Hydroxyglut_hydro"/>
</dbReference>
<evidence type="ECO:0000256" key="2">
    <source>
        <dbReference type="ARBA" id="ARBA00022723"/>
    </source>
</evidence>
<feature type="domain" description="Metallo-beta-lactamase" evidence="5">
    <location>
        <begin position="61"/>
        <end position="264"/>
    </location>
</feature>
<dbReference type="InterPro" id="IPR001279">
    <property type="entry name" value="Metallo-B-lactamas"/>
</dbReference>
<evidence type="ECO:0000313" key="7">
    <source>
        <dbReference type="Proteomes" id="UP001378188"/>
    </source>
</evidence>
<comment type="similarity">
    <text evidence="1">Belongs to the metallo-beta-lactamase superfamily.</text>
</comment>
<evidence type="ECO:0000256" key="4">
    <source>
        <dbReference type="ARBA" id="ARBA00022833"/>
    </source>
</evidence>
<keyword evidence="7" id="KW-1185">Reference proteome</keyword>
<evidence type="ECO:0000256" key="3">
    <source>
        <dbReference type="ARBA" id="ARBA00022801"/>
    </source>
</evidence>
<name>A0AAW9RJX8_9HYPH</name>
<dbReference type="EMBL" id="JAZHOF010000001">
    <property type="protein sequence ID" value="MEJ8570487.1"/>
    <property type="molecule type" value="Genomic_DNA"/>
</dbReference>
<sequence>MNVIPDAQVPGIYHRRIGDILVTALTDGYYDTPLASFNAVTEEEAAAILAENFQPAPPRVSINCFLIRSGGRTAIVDTGAGGSMGPTLGVLPRSLAALGVSEGEIDTVLLTHLHPDHSNGLTDPDGNALFASAEVVVSSADLLYRSDDAERSRFNAVQQRRYFDDARFQMAPYMDRVRDASGEVLPGVTATPLAGHTPGHTGYVVSSGNDALLIWGDTCHVPELQLPNPDVTVAFDVDSAAAARTRRRVLDWAASDRLLVAGMHLHFPGFIHVVRRNGGYQALPESWRYELAPTPGGAERTV</sequence>
<dbReference type="CDD" id="cd07720">
    <property type="entry name" value="OPHC2-like_MBL-fold"/>
    <property type="match status" value="1"/>
</dbReference>
<dbReference type="GO" id="GO:0046872">
    <property type="term" value="F:metal ion binding"/>
    <property type="evidence" value="ECO:0007669"/>
    <property type="project" value="UniProtKB-KW"/>
</dbReference>
<dbReference type="Gene3D" id="3.60.15.10">
    <property type="entry name" value="Ribonuclease Z/Hydroxyacylglutathione hydrolase-like"/>
    <property type="match status" value="1"/>
</dbReference>